<protein>
    <recommendedName>
        <fullName evidence="2">DUF8173 domain-containing protein</fullName>
    </recommendedName>
</protein>
<dbReference type="Pfam" id="PF26514">
    <property type="entry name" value="DUF8173"/>
    <property type="match status" value="1"/>
</dbReference>
<keyword evidence="1" id="KW-1133">Transmembrane helix</keyword>
<keyword evidence="1" id="KW-0472">Membrane</keyword>
<dbReference type="AlphaFoldDB" id="A0A1F7X0B7"/>
<evidence type="ECO:0000256" key="1">
    <source>
        <dbReference type="SAM" id="Phobius"/>
    </source>
</evidence>
<dbReference type="Proteomes" id="UP000176939">
    <property type="component" value="Unassembled WGS sequence"/>
</dbReference>
<sequence length="372" mass="39016">MNKFLTSLLIFISAFFLFSITNVSAKVISNDKGSVNIAKNEVINDDLFVGAETVEIGGTVNGDVFIGAQTVKITGIINGSLHVGANILVLDGTVKGNVYAGAQSVLVSGSTIGGSLLIGAATVNIDKDSSVGGSILAGAGTLSVDSQVKRSVYAGTGSLTIGSNAKIGKDLYYASGKDQGQVNISGDAKIAGSIYKSETYTAKSNINIEGVKKQTSAVFGKIKVVASIISFVGALIVGFLYLKLFEKHLTQSVGLVSKSFWKTLGIGFLVTIALVPGLIILLITVIGIPLAGLALLMFLLYSYLAKIVVGMTFGNWISQKLNWKMPTYGTLAFGLFVFYLIKQIHVIGFLAGLVVLWIGLGALTLHIFTKAD</sequence>
<dbReference type="InterPro" id="IPR058486">
    <property type="entry name" value="DUF8173"/>
</dbReference>
<feature type="transmembrane region" description="Helical" evidence="1">
    <location>
        <begin position="224"/>
        <end position="242"/>
    </location>
</feature>
<feature type="transmembrane region" description="Helical" evidence="1">
    <location>
        <begin position="325"/>
        <end position="341"/>
    </location>
</feature>
<feature type="domain" description="DUF8173" evidence="2">
    <location>
        <begin position="224"/>
        <end position="363"/>
    </location>
</feature>
<feature type="transmembrane region" description="Helical" evidence="1">
    <location>
        <begin position="294"/>
        <end position="313"/>
    </location>
</feature>
<evidence type="ECO:0000313" key="4">
    <source>
        <dbReference type="Proteomes" id="UP000176939"/>
    </source>
</evidence>
<reference evidence="3 4" key="1">
    <citation type="journal article" date="2016" name="Nat. Commun.">
        <title>Thousands of microbial genomes shed light on interconnected biogeochemical processes in an aquifer system.</title>
        <authorList>
            <person name="Anantharaman K."/>
            <person name="Brown C.T."/>
            <person name="Hug L.A."/>
            <person name="Sharon I."/>
            <person name="Castelle C.J."/>
            <person name="Probst A.J."/>
            <person name="Thomas B.C."/>
            <person name="Singh A."/>
            <person name="Wilkins M.J."/>
            <person name="Karaoz U."/>
            <person name="Brodie E.L."/>
            <person name="Williams K.H."/>
            <person name="Hubbard S.S."/>
            <person name="Banfield J.F."/>
        </authorList>
    </citation>
    <scope>NUCLEOTIDE SEQUENCE [LARGE SCALE GENOMIC DNA]</scope>
</reference>
<keyword evidence="1" id="KW-0812">Transmembrane</keyword>
<gene>
    <name evidence="3" type="ORF">A2Z67_02210</name>
</gene>
<comment type="caution">
    <text evidence="3">The sequence shown here is derived from an EMBL/GenBank/DDBJ whole genome shotgun (WGS) entry which is preliminary data.</text>
</comment>
<accession>A0A1F7X0B7</accession>
<organism evidence="3 4">
    <name type="scientific">Candidatus Woesebacteria bacterium RBG_13_36_22</name>
    <dbReference type="NCBI Taxonomy" id="1802478"/>
    <lineage>
        <taxon>Bacteria</taxon>
        <taxon>Candidatus Woeseibacteriota</taxon>
    </lineage>
</organism>
<proteinExistence type="predicted"/>
<evidence type="ECO:0000259" key="2">
    <source>
        <dbReference type="Pfam" id="PF26514"/>
    </source>
</evidence>
<dbReference type="EMBL" id="MGFQ01000043">
    <property type="protein sequence ID" value="OGM08522.1"/>
    <property type="molecule type" value="Genomic_DNA"/>
</dbReference>
<evidence type="ECO:0000313" key="3">
    <source>
        <dbReference type="EMBL" id="OGM08522.1"/>
    </source>
</evidence>
<feature type="transmembrane region" description="Helical" evidence="1">
    <location>
        <begin position="263"/>
        <end position="288"/>
    </location>
</feature>
<name>A0A1F7X0B7_9BACT</name>
<feature type="transmembrane region" description="Helical" evidence="1">
    <location>
        <begin position="347"/>
        <end position="368"/>
    </location>
</feature>